<evidence type="ECO:0000256" key="6">
    <source>
        <dbReference type="SAM" id="Phobius"/>
    </source>
</evidence>
<keyword evidence="5 6" id="KW-0472">Membrane</keyword>
<feature type="transmembrane region" description="Helical" evidence="6">
    <location>
        <begin position="206"/>
        <end position="223"/>
    </location>
</feature>
<dbReference type="PANTHER" id="PTHR33596:SF17">
    <property type="entry name" value="COLD-REGULATED 413 INNER MEMBRANE PROTEIN 1, CHLOROPLASTIC-RELATED"/>
    <property type="match status" value="1"/>
</dbReference>
<dbReference type="InterPro" id="IPR008892">
    <property type="entry name" value="COR413"/>
</dbReference>
<reference evidence="7" key="2">
    <citation type="submission" date="2020-07" db="EMBL/GenBank/DDBJ databases">
        <authorList>
            <person name="Vera ALvarez R."/>
            <person name="Arias-Moreno D.M."/>
            <person name="Jimenez-Jacinto V."/>
            <person name="Jimenez-Bremont J.F."/>
            <person name="Swaminathan K."/>
            <person name="Moose S.P."/>
            <person name="Guerrero-Gonzalez M.L."/>
            <person name="Marino-Ramirez L."/>
            <person name="Landsman D."/>
            <person name="Rodriguez-Kessler M."/>
            <person name="Delgado-Sanchez P."/>
        </authorList>
    </citation>
    <scope>NUCLEOTIDE SEQUENCE</scope>
    <source>
        <tissue evidence="7">Cladode</tissue>
    </source>
</reference>
<keyword evidence="3 6" id="KW-0812">Transmembrane</keyword>
<evidence type="ECO:0000256" key="3">
    <source>
        <dbReference type="ARBA" id="ARBA00022692"/>
    </source>
</evidence>
<evidence type="ECO:0000256" key="4">
    <source>
        <dbReference type="ARBA" id="ARBA00022989"/>
    </source>
</evidence>
<keyword evidence="4 6" id="KW-1133">Transmembrane helix</keyword>
<evidence type="ECO:0000256" key="2">
    <source>
        <dbReference type="ARBA" id="ARBA00005852"/>
    </source>
</evidence>
<name>A0A7C8ZCZ3_OPUST</name>
<organism evidence="7">
    <name type="scientific">Opuntia streptacantha</name>
    <name type="common">Prickly pear cactus</name>
    <name type="synonym">Opuntia cardona</name>
    <dbReference type="NCBI Taxonomy" id="393608"/>
    <lineage>
        <taxon>Eukaryota</taxon>
        <taxon>Viridiplantae</taxon>
        <taxon>Streptophyta</taxon>
        <taxon>Embryophyta</taxon>
        <taxon>Tracheophyta</taxon>
        <taxon>Spermatophyta</taxon>
        <taxon>Magnoliopsida</taxon>
        <taxon>eudicotyledons</taxon>
        <taxon>Gunneridae</taxon>
        <taxon>Pentapetalae</taxon>
        <taxon>Caryophyllales</taxon>
        <taxon>Cactineae</taxon>
        <taxon>Cactaceae</taxon>
        <taxon>Opuntioideae</taxon>
        <taxon>Opuntia</taxon>
    </lineage>
</organism>
<dbReference type="AlphaFoldDB" id="A0A7C8ZCZ3"/>
<dbReference type="EMBL" id="GISG01117930">
    <property type="protein sequence ID" value="MBA4640212.1"/>
    <property type="molecule type" value="Transcribed_RNA"/>
</dbReference>
<sequence length="224" mass="24442">MQSISLSHLLTCPGFSTKPTHLLSIDSSLFSKPIPHLSLSSSSHHFNPLRLSVNHQKLMGNWRRFRRSGIVCYSSSSILSPGYLHWAAAVSAAILMLMKGAPINKAYVVPLFALQAPPSIISWMKGQYGAWSAFLALLIRLFFFLPGELELPFITLVMVIVAPTQALNLRGTQGGTIISLVIAAYLAFQHFSGAGSLRKAFDRNSIVASLVIICLTIVPILLLI</sequence>
<dbReference type="GO" id="GO:0016020">
    <property type="term" value="C:membrane"/>
    <property type="evidence" value="ECO:0007669"/>
    <property type="project" value="UniProtKB-SubCell"/>
</dbReference>
<evidence type="ECO:0008006" key="8">
    <source>
        <dbReference type="Google" id="ProtNLM"/>
    </source>
</evidence>
<comment type="subcellular location">
    <subcellularLocation>
        <location evidence="1">Membrane</location>
        <topology evidence="1">Multi-pass membrane protein</topology>
    </subcellularLocation>
</comment>
<accession>A0A7C8ZCZ3</accession>
<protein>
    <recommendedName>
        <fullName evidence="8">Cold-regulated 413 inner membrane protein</fullName>
    </recommendedName>
</protein>
<proteinExistence type="inferred from homology"/>
<feature type="transmembrane region" description="Helical" evidence="6">
    <location>
        <begin position="176"/>
        <end position="194"/>
    </location>
</feature>
<dbReference type="Pfam" id="PF05562">
    <property type="entry name" value="WCOR413"/>
    <property type="match status" value="1"/>
</dbReference>
<comment type="similarity">
    <text evidence="2">Belongs to the Cold-regulated 413 protein family.</text>
</comment>
<feature type="transmembrane region" description="Helical" evidence="6">
    <location>
        <begin position="83"/>
        <end position="101"/>
    </location>
</feature>
<dbReference type="PANTHER" id="PTHR33596">
    <property type="entry name" value="COLD-REGULATED 413 PLASMA MEMBRANE PROTEIN 2"/>
    <property type="match status" value="1"/>
</dbReference>
<evidence type="ECO:0000313" key="7">
    <source>
        <dbReference type="EMBL" id="MBA4640212.1"/>
    </source>
</evidence>
<evidence type="ECO:0000256" key="1">
    <source>
        <dbReference type="ARBA" id="ARBA00004141"/>
    </source>
</evidence>
<reference evidence="7" key="1">
    <citation type="journal article" date="2013" name="J. Plant Res.">
        <title>Effect of fungi and light on seed germination of three Opuntia species from semiarid lands of central Mexico.</title>
        <authorList>
            <person name="Delgado-Sanchez P."/>
            <person name="Jimenez-Bremont J.F."/>
            <person name="Guerrero-Gonzalez Mde L."/>
            <person name="Flores J."/>
        </authorList>
    </citation>
    <scope>NUCLEOTIDE SEQUENCE</scope>
    <source>
        <tissue evidence="7">Cladode</tissue>
    </source>
</reference>
<evidence type="ECO:0000256" key="5">
    <source>
        <dbReference type="ARBA" id="ARBA00023136"/>
    </source>
</evidence>